<dbReference type="EMBL" id="JAHVHU010000013">
    <property type="protein sequence ID" value="MBY5959280.1"/>
    <property type="molecule type" value="Genomic_DNA"/>
</dbReference>
<reference evidence="2" key="1">
    <citation type="submission" date="2021-06" db="EMBL/GenBank/DDBJ databases">
        <title>44 bacteria genomes isolated from Dapeng, Shenzhen.</title>
        <authorList>
            <person name="Zheng W."/>
            <person name="Yu S."/>
            <person name="Huang Y."/>
        </authorList>
    </citation>
    <scope>NUCLEOTIDE SEQUENCE</scope>
    <source>
        <strain evidence="2">DP5N28-2</strain>
    </source>
</reference>
<evidence type="ECO:0000313" key="2">
    <source>
        <dbReference type="EMBL" id="MBY5959280.1"/>
    </source>
</evidence>
<dbReference type="NCBIfam" id="TIGR04183">
    <property type="entry name" value="Por_Secre_tail"/>
    <property type="match status" value="1"/>
</dbReference>
<sequence>MKLTYYCPGLSGSVRLLFVIVFFCTLSIAKAQTSGITTFTWPKESRSQTQQELFTRSHTEVSLDIPLPGNPVQFSIQSKSFIKQADGTSDRSYQTFSGRNNQDHPVFGYFSGDQIYLSYFQNGEIITISPGKGPDHYTIGSSKDLEAMGAIQCAVNNTPDQGVRRGGSSVPCQTQSYSSLTYNLFVVCTGEWGQELGSISAARQAIMNNVNALNALYTGEMNISFNLVMDDDFIYTDPDSDPFDPAGFNRAEQARQFFVDSVNVSAFDIGHVLHYMDVPNGYISGSGVAYLPASCSAFYKGGGWTGTSSPGNTGFNLKIFGHEIGHQLGAHHTFYGSEGNCTAGQRSNGHGFEPGSGSSLMSYEGNCGSHNLDGPQSPFLYFNTHSVNQILNRINGQSGCGTKLGNSTILPVTLPADFSIPKNTPFDLIATSPNNALSYTWEQYDTDVMGADDVRCHPINAGQYTTTPLYRSYAPSAEGRHRSFPSKDVQMSGSIEKGEVYATKARDITMRLTTRSGGNIQCEEMTVTVRDDPAFKILSPVQDDMIALSKSATRAAQNLTVLWETGDTETNGFTHVDIYYSLDGGQTYPYLLAEEVPNDGEHEVRPPEIDTDMARLKIVLTDGAERMAIYNQNQGNFTVGFSVTPLEIEQFDGAVFGNHHRLSWKLNNTGIPIQTVNMEYSYDGIHFTPVKVDGYELLNSESQWKSAYESYFTEGIKTFYRLAVHNIQNKITYSRVVSLNNETESAEFLHVYPNPVSTADLHLTFQKHLRPDADLSVWSINGKPLQKIHIHGRSKSLKIPFTYPAGVYVLKVTNGQEVYRHKVIVQNN</sequence>
<evidence type="ECO:0000313" key="3">
    <source>
        <dbReference type="Proteomes" id="UP000753961"/>
    </source>
</evidence>
<protein>
    <submittedName>
        <fullName evidence="2">T9SS type A sorting domain-containing protein</fullName>
    </submittedName>
</protein>
<dbReference type="RefSeq" id="WP_222580816.1">
    <property type="nucleotide sequence ID" value="NZ_JAHVHU010000013.1"/>
</dbReference>
<dbReference type="AlphaFoldDB" id="A0A953L9X0"/>
<organism evidence="2 3">
    <name type="scientific">Membranihabitans marinus</name>
    <dbReference type="NCBI Taxonomy" id="1227546"/>
    <lineage>
        <taxon>Bacteria</taxon>
        <taxon>Pseudomonadati</taxon>
        <taxon>Bacteroidota</taxon>
        <taxon>Saprospiria</taxon>
        <taxon>Saprospirales</taxon>
        <taxon>Saprospiraceae</taxon>
        <taxon>Membranihabitans</taxon>
    </lineage>
</organism>
<keyword evidence="3" id="KW-1185">Reference proteome</keyword>
<dbReference type="Pfam" id="PF13583">
    <property type="entry name" value="Reprolysin_4"/>
    <property type="match status" value="1"/>
</dbReference>
<comment type="caution">
    <text evidence="2">The sequence shown here is derived from an EMBL/GenBank/DDBJ whole genome shotgun (WGS) entry which is preliminary data.</text>
</comment>
<dbReference type="Gene3D" id="3.40.390.10">
    <property type="entry name" value="Collagenase (Catalytic Domain)"/>
    <property type="match status" value="1"/>
</dbReference>
<dbReference type="InterPro" id="IPR026444">
    <property type="entry name" value="Secre_tail"/>
</dbReference>
<dbReference type="InterPro" id="IPR024079">
    <property type="entry name" value="MetalloPept_cat_dom_sf"/>
</dbReference>
<dbReference type="Proteomes" id="UP000753961">
    <property type="component" value="Unassembled WGS sequence"/>
</dbReference>
<dbReference type="InterPro" id="IPR001590">
    <property type="entry name" value="Peptidase_M12B"/>
</dbReference>
<feature type="domain" description="Peptidase M12B" evidence="1">
    <location>
        <begin position="180"/>
        <end position="372"/>
    </location>
</feature>
<dbReference type="SUPFAM" id="SSF55486">
    <property type="entry name" value="Metalloproteases ('zincins'), catalytic domain"/>
    <property type="match status" value="1"/>
</dbReference>
<evidence type="ECO:0000259" key="1">
    <source>
        <dbReference type="PROSITE" id="PS50215"/>
    </source>
</evidence>
<dbReference type="Pfam" id="PF18962">
    <property type="entry name" value="Por_Secre_tail"/>
    <property type="match status" value="1"/>
</dbReference>
<gene>
    <name evidence="2" type="ORF">KUV50_14100</name>
</gene>
<dbReference type="PROSITE" id="PS50215">
    <property type="entry name" value="ADAM_MEPRO"/>
    <property type="match status" value="1"/>
</dbReference>
<name>A0A953L9X0_9BACT</name>
<proteinExistence type="predicted"/>
<accession>A0A953L9X0</accession>
<dbReference type="GO" id="GO:0004222">
    <property type="term" value="F:metalloendopeptidase activity"/>
    <property type="evidence" value="ECO:0007669"/>
    <property type="project" value="InterPro"/>
</dbReference>
<dbReference type="GO" id="GO:0006508">
    <property type="term" value="P:proteolysis"/>
    <property type="evidence" value="ECO:0007669"/>
    <property type="project" value="InterPro"/>
</dbReference>